<evidence type="ECO:0000256" key="1">
    <source>
        <dbReference type="SAM" id="Phobius"/>
    </source>
</evidence>
<feature type="transmembrane region" description="Helical" evidence="1">
    <location>
        <begin position="63"/>
        <end position="95"/>
    </location>
</feature>
<proteinExistence type="predicted"/>
<keyword evidence="1" id="KW-0472">Membrane</keyword>
<evidence type="ECO:0000313" key="3">
    <source>
        <dbReference type="Proteomes" id="UP001190700"/>
    </source>
</evidence>
<organism evidence="2 3">
    <name type="scientific">Cymbomonas tetramitiformis</name>
    <dbReference type="NCBI Taxonomy" id="36881"/>
    <lineage>
        <taxon>Eukaryota</taxon>
        <taxon>Viridiplantae</taxon>
        <taxon>Chlorophyta</taxon>
        <taxon>Pyramimonadophyceae</taxon>
        <taxon>Pyramimonadales</taxon>
        <taxon>Pyramimonadaceae</taxon>
        <taxon>Cymbomonas</taxon>
    </lineage>
</organism>
<dbReference type="Proteomes" id="UP001190700">
    <property type="component" value="Unassembled WGS sequence"/>
</dbReference>
<keyword evidence="1" id="KW-1133">Transmembrane helix</keyword>
<gene>
    <name evidence="2" type="ORF">CYMTET_41127</name>
</gene>
<protein>
    <submittedName>
        <fullName evidence="2">Uncharacterized protein</fullName>
    </submittedName>
</protein>
<sequence>MVAAPTGWGAATAESTGATRAWVATAYPEARAAAGTRWEAGSEETANTAEVPPRTTTATAVKVAMAVAAAVVVAVALTVSVAVAVAGAVAVAVIAPEAS</sequence>
<comment type="caution">
    <text evidence="2">The sequence shown here is derived from an EMBL/GenBank/DDBJ whole genome shotgun (WGS) entry which is preliminary data.</text>
</comment>
<reference evidence="2 3" key="1">
    <citation type="journal article" date="2015" name="Genome Biol. Evol.">
        <title>Comparative Genomics of a Bacterivorous Green Alga Reveals Evolutionary Causalities and Consequences of Phago-Mixotrophic Mode of Nutrition.</title>
        <authorList>
            <person name="Burns J.A."/>
            <person name="Paasch A."/>
            <person name="Narechania A."/>
            <person name="Kim E."/>
        </authorList>
    </citation>
    <scope>NUCLEOTIDE SEQUENCE [LARGE SCALE GENOMIC DNA]</scope>
    <source>
        <strain evidence="2 3">PLY_AMNH</strain>
    </source>
</reference>
<keyword evidence="1" id="KW-0812">Transmembrane</keyword>
<dbReference type="AlphaFoldDB" id="A0AAE0F2K0"/>
<dbReference type="EMBL" id="LGRX02027319">
    <property type="protein sequence ID" value="KAK3249443.1"/>
    <property type="molecule type" value="Genomic_DNA"/>
</dbReference>
<keyword evidence="3" id="KW-1185">Reference proteome</keyword>
<accession>A0AAE0F2K0</accession>
<name>A0AAE0F2K0_9CHLO</name>
<evidence type="ECO:0000313" key="2">
    <source>
        <dbReference type="EMBL" id="KAK3249443.1"/>
    </source>
</evidence>